<gene>
    <name evidence="1" type="ORF">DVH24_014831</name>
</gene>
<dbReference type="InterPro" id="IPR045121">
    <property type="entry name" value="CoAse"/>
</dbReference>
<dbReference type="EMBL" id="RDQH01000330">
    <property type="protein sequence ID" value="RXI01482.1"/>
    <property type="molecule type" value="Genomic_DNA"/>
</dbReference>
<sequence length="147" mass="16595">MASIEGLRSQTLHRLSKQLEFYKPPSAPDKSEDYNESTACLNSAISFNSLAVTNEECSCVKLRLRERRAAVLICIFEGPEGELRVILTRRSMNLASHPGGTQRGKKRCVEIISYLLISQINVSQGILHYTSYRQSMHMSIYIILSKT</sequence>
<protein>
    <recommendedName>
        <fullName evidence="3">Nudix hydrolase domain-containing protein</fullName>
    </recommendedName>
</protein>
<accession>A0A498K7Y1</accession>
<organism evidence="1 2">
    <name type="scientific">Malus domestica</name>
    <name type="common">Apple</name>
    <name type="synonym">Pyrus malus</name>
    <dbReference type="NCBI Taxonomy" id="3750"/>
    <lineage>
        <taxon>Eukaryota</taxon>
        <taxon>Viridiplantae</taxon>
        <taxon>Streptophyta</taxon>
        <taxon>Embryophyta</taxon>
        <taxon>Tracheophyta</taxon>
        <taxon>Spermatophyta</taxon>
        <taxon>Magnoliopsida</taxon>
        <taxon>eudicotyledons</taxon>
        <taxon>Gunneridae</taxon>
        <taxon>Pentapetalae</taxon>
        <taxon>rosids</taxon>
        <taxon>fabids</taxon>
        <taxon>Rosales</taxon>
        <taxon>Rosaceae</taxon>
        <taxon>Amygdaloideae</taxon>
        <taxon>Maleae</taxon>
        <taxon>Malus</taxon>
    </lineage>
</organism>
<dbReference type="Proteomes" id="UP000290289">
    <property type="component" value="Chromosome 4"/>
</dbReference>
<keyword evidence="2" id="KW-1185">Reference proteome</keyword>
<dbReference type="GO" id="GO:0015938">
    <property type="term" value="P:coenzyme A catabolic process"/>
    <property type="evidence" value="ECO:0007669"/>
    <property type="project" value="TreeGrafter"/>
</dbReference>
<dbReference type="STRING" id="3750.A0A498K7Y1"/>
<reference evidence="1 2" key="1">
    <citation type="submission" date="2018-10" db="EMBL/GenBank/DDBJ databases">
        <title>A high-quality apple genome assembly.</title>
        <authorList>
            <person name="Hu J."/>
        </authorList>
    </citation>
    <scope>NUCLEOTIDE SEQUENCE [LARGE SCALE GENOMIC DNA]</scope>
    <source>
        <strain evidence="2">cv. HFTH1</strain>
        <tissue evidence="1">Young leaf</tissue>
    </source>
</reference>
<comment type="caution">
    <text evidence="1">The sequence shown here is derived from an EMBL/GenBank/DDBJ whole genome shotgun (WGS) entry which is preliminary data.</text>
</comment>
<dbReference type="AlphaFoldDB" id="A0A498K7Y1"/>
<evidence type="ECO:0008006" key="3">
    <source>
        <dbReference type="Google" id="ProtNLM"/>
    </source>
</evidence>
<evidence type="ECO:0000313" key="2">
    <source>
        <dbReference type="Proteomes" id="UP000290289"/>
    </source>
</evidence>
<dbReference type="PANTHER" id="PTHR12992">
    <property type="entry name" value="NUDIX HYDROLASE"/>
    <property type="match status" value="1"/>
</dbReference>
<dbReference type="PANTHER" id="PTHR12992:SF26">
    <property type="entry name" value="NUDIX HYDROLASE 15, MITOCHONDRIAL-LIKE"/>
    <property type="match status" value="1"/>
</dbReference>
<dbReference type="GO" id="GO:0010945">
    <property type="term" value="F:coenzyme A diphosphatase activity"/>
    <property type="evidence" value="ECO:0007669"/>
    <property type="project" value="InterPro"/>
</dbReference>
<proteinExistence type="predicted"/>
<dbReference type="Gene3D" id="3.90.79.10">
    <property type="entry name" value="Nucleoside Triphosphate Pyrophosphohydrolase"/>
    <property type="match status" value="1"/>
</dbReference>
<evidence type="ECO:0000313" key="1">
    <source>
        <dbReference type="EMBL" id="RXI01482.1"/>
    </source>
</evidence>
<name>A0A498K7Y1_MALDO</name>